<dbReference type="EMBL" id="QRQE01000016">
    <property type="protein sequence ID" value="RHM76951.1"/>
    <property type="molecule type" value="Genomic_DNA"/>
</dbReference>
<sequence>MSEMQDAVQIIRVTYEGIEMFFRVGNGGFQALKEMAGILKTLLEQEKLEGRTSVKQLLKKGGDLQVFSFDTGDMTKVKELLKKHGVLYAMLPDLNKKDGKSEILFHSEAAPRIKAIIELLNAGKIETMEDYLEQADKEELQEFLKSENQKKKETDFMDFDFYAVGMYFAQNPEGSLEGIKEKLSMTDEELEPILKYMKKSGLMDQDKKTGKILFSMKAENFKDYFFSDAWKENVTIHKKEENPDKEKVKKRYQEEKKKNPKINGITIDRKLFYEETQDALKTRIPGRMHEFLWIPKSDSSLINHGKTIYTDLHKDKEYQIVDDNNQELYRITGEELYTRHYDPVNHKREEQQRREIQKQKVQKKKRNKKVSEPKRGGR</sequence>
<accession>A0A415SA07</accession>
<dbReference type="AlphaFoldDB" id="A0A415SA07"/>
<gene>
    <name evidence="2" type="ORF">DWZ50_07825</name>
</gene>
<reference evidence="2 3" key="1">
    <citation type="submission" date="2018-08" db="EMBL/GenBank/DDBJ databases">
        <title>A genome reference for cultivated species of the human gut microbiota.</title>
        <authorList>
            <person name="Zou Y."/>
            <person name="Xue W."/>
            <person name="Luo G."/>
        </authorList>
    </citation>
    <scope>NUCLEOTIDE SEQUENCE [LARGE SCALE GENOMIC DNA]</scope>
    <source>
        <strain evidence="2 3">AF33-12</strain>
    </source>
</reference>
<feature type="compositionally biased region" description="Basic and acidic residues" evidence="1">
    <location>
        <begin position="369"/>
        <end position="378"/>
    </location>
</feature>
<comment type="caution">
    <text evidence="2">The sequence shown here is derived from an EMBL/GenBank/DDBJ whole genome shotgun (WGS) entry which is preliminary data.</text>
</comment>
<dbReference type="RefSeq" id="WP_118444521.1">
    <property type="nucleotide sequence ID" value="NZ_JBCPGC010000004.1"/>
</dbReference>
<organism evidence="2 3">
    <name type="scientific">Mediterraneibacter gnavus</name>
    <name type="common">Ruminococcus gnavus</name>
    <dbReference type="NCBI Taxonomy" id="33038"/>
    <lineage>
        <taxon>Bacteria</taxon>
        <taxon>Bacillati</taxon>
        <taxon>Bacillota</taxon>
        <taxon>Clostridia</taxon>
        <taxon>Lachnospirales</taxon>
        <taxon>Lachnospiraceae</taxon>
        <taxon>Mediterraneibacter</taxon>
    </lineage>
</organism>
<name>A0A415SA07_MEDGN</name>
<evidence type="ECO:0000313" key="3">
    <source>
        <dbReference type="Proteomes" id="UP000285610"/>
    </source>
</evidence>
<feature type="compositionally biased region" description="Basic and acidic residues" evidence="1">
    <location>
        <begin position="341"/>
        <end position="358"/>
    </location>
</feature>
<evidence type="ECO:0000313" key="2">
    <source>
        <dbReference type="EMBL" id="RHM76951.1"/>
    </source>
</evidence>
<dbReference type="Pfam" id="PF12687">
    <property type="entry name" value="DUF3801"/>
    <property type="match status" value="1"/>
</dbReference>
<protein>
    <submittedName>
        <fullName evidence="2">PcfB family protein</fullName>
    </submittedName>
</protein>
<proteinExistence type="predicted"/>
<evidence type="ECO:0000256" key="1">
    <source>
        <dbReference type="SAM" id="MobiDB-lite"/>
    </source>
</evidence>
<feature type="region of interest" description="Disordered" evidence="1">
    <location>
        <begin position="341"/>
        <end position="378"/>
    </location>
</feature>
<dbReference type="InterPro" id="IPR024234">
    <property type="entry name" value="DUF3801"/>
</dbReference>
<dbReference type="Proteomes" id="UP000285610">
    <property type="component" value="Unassembled WGS sequence"/>
</dbReference>